<dbReference type="RefSeq" id="WP_201331893.1">
    <property type="nucleotide sequence ID" value="NZ_BOCH01000647.1"/>
</dbReference>
<dbReference type="EMBL" id="BOCI01000301">
    <property type="protein sequence ID" value="GHW01446.1"/>
    <property type="molecule type" value="Genomic_DNA"/>
</dbReference>
<evidence type="ECO:0000313" key="1">
    <source>
        <dbReference type="EMBL" id="GHW01446.1"/>
    </source>
</evidence>
<sequence>MEQIENHMIVEARQKFIMEQAAELMDVDNPDEEAQREYLIDEIDRTTVVGVLLESTGLGSIEDIGDFLADATLDDLESLLHDIEDYEEHHDDF</sequence>
<keyword evidence="2" id="KW-1185">Reference proteome</keyword>
<name>A0ABQ3W7D1_9LACO</name>
<reference evidence="2" key="1">
    <citation type="submission" date="2021-01" db="EMBL/GenBank/DDBJ databases">
        <title>Draft genome sequence of Nasalis larvatus strain YZ03.</title>
        <authorList>
            <person name="Suzuki-Hashido N."/>
            <person name="Tsuchida S."/>
            <person name="Hayakawa T."/>
        </authorList>
    </citation>
    <scope>NUCLEOTIDE SEQUENCE [LARGE SCALE GENOMIC DNA]</scope>
    <source>
        <strain evidence="2">YZ03</strain>
    </source>
</reference>
<gene>
    <name evidence="1" type="ORF">lacNasYZ03_11330</name>
</gene>
<proteinExistence type="predicted"/>
<evidence type="ECO:0000313" key="2">
    <source>
        <dbReference type="Proteomes" id="UP000616547"/>
    </source>
</evidence>
<accession>A0ABQ3W7D1</accession>
<organism evidence="1 2">
    <name type="scientific">Lactobacillus nasalidis</name>
    <dbReference type="NCBI Taxonomy" id="2797258"/>
    <lineage>
        <taxon>Bacteria</taxon>
        <taxon>Bacillati</taxon>
        <taxon>Bacillota</taxon>
        <taxon>Bacilli</taxon>
        <taxon>Lactobacillales</taxon>
        <taxon>Lactobacillaceae</taxon>
        <taxon>Lactobacillus</taxon>
    </lineage>
</organism>
<comment type="caution">
    <text evidence="1">The sequence shown here is derived from an EMBL/GenBank/DDBJ whole genome shotgun (WGS) entry which is preliminary data.</text>
</comment>
<dbReference type="Proteomes" id="UP000616547">
    <property type="component" value="Unassembled WGS sequence"/>
</dbReference>
<protein>
    <submittedName>
        <fullName evidence="1">Uncharacterized protein</fullName>
    </submittedName>
</protein>